<feature type="transmembrane region" description="Helical" evidence="6">
    <location>
        <begin position="117"/>
        <end position="139"/>
    </location>
</feature>
<dbReference type="GO" id="GO:0005886">
    <property type="term" value="C:plasma membrane"/>
    <property type="evidence" value="ECO:0007669"/>
    <property type="project" value="UniProtKB-SubCell"/>
</dbReference>
<evidence type="ECO:0000313" key="8">
    <source>
        <dbReference type="Proteomes" id="UP000031950"/>
    </source>
</evidence>
<protein>
    <recommendedName>
        <fullName evidence="9">Cytochrome c oxidase assembly protein</fullName>
    </recommendedName>
</protein>
<dbReference type="Proteomes" id="UP000031950">
    <property type="component" value="Unassembled WGS sequence"/>
</dbReference>
<evidence type="ECO:0000313" key="7">
    <source>
        <dbReference type="EMBL" id="KIL43635.1"/>
    </source>
</evidence>
<evidence type="ECO:0000256" key="4">
    <source>
        <dbReference type="ARBA" id="ARBA00022989"/>
    </source>
</evidence>
<organism evidence="7 8">
    <name type="scientific">Jeotgalibacillus alimentarius</name>
    <dbReference type="NCBI Taxonomy" id="135826"/>
    <lineage>
        <taxon>Bacteria</taxon>
        <taxon>Bacillati</taxon>
        <taxon>Bacillota</taxon>
        <taxon>Bacilli</taxon>
        <taxon>Bacillales</taxon>
        <taxon>Caryophanaceae</taxon>
        <taxon>Jeotgalibacillus</taxon>
    </lineage>
</organism>
<feature type="transmembrane region" description="Helical" evidence="6">
    <location>
        <begin position="185"/>
        <end position="206"/>
    </location>
</feature>
<dbReference type="EMBL" id="JXRQ01000029">
    <property type="protein sequence ID" value="KIL43635.1"/>
    <property type="molecule type" value="Genomic_DNA"/>
</dbReference>
<feature type="transmembrane region" description="Helical" evidence="6">
    <location>
        <begin position="43"/>
        <end position="63"/>
    </location>
</feature>
<evidence type="ECO:0000256" key="3">
    <source>
        <dbReference type="ARBA" id="ARBA00022692"/>
    </source>
</evidence>
<feature type="transmembrane region" description="Helical" evidence="6">
    <location>
        <begin position="69"/>
        <end position="97"/>
    </location>
</feature>
<keyword evidence="5 6" id="KW-0472">Membrane</keyword>
<dbReference type="RefSeq" id="WP_041123809.1">
    <property type="nucleotide sequence ID" value="NZ_JXRQ01000029.1"/>
</dbReference>
<keyword evidence="4 6" id="KW-1133">Transmembrane helix</keyword>
<dbReference type="PATRIC" id="fig|135826.4.peg.3318"/>
<reference evidence="7 8" key="1">
    <citation type="submission" date="2015-01" db="EMBL/GenBank/DDBJ databases">
        <title>Genome sequence of Jeotgalibacillus alimentarius.</title>
        <authorList>
            <person name="Goh K.M."/>
            <person name="Chan K.-G."/>
            <person name="Yaakop A.S."/>
            <person name="Ee R."/>
            <person name="Gan H.M."/>
            <person name="Chan C.S."/>
        </authorList>
    </citation>
    <scope>NUCLEOTIDE SEQUENCE [LARGE SCALE GENOMIC DNA]</scope>
    <source>
        <strain evidence="7 8">YKJ-13</strain>
    </source>
</reference>
<dbReference type="Pfam" id="PF09678">
    <property type="entry name" value="Caa3_CtaG"/>
    <property type="match status" value="1"/>
</dbReference>
<keyword evidence="3 6" id="KW-0812">Transmembrane</keyword>
<accession>A0A0C2QZZ8</accession>
<name>A0A0C2QZZ8_9BACL</name>
<sequence>MEHVHTPFPGAGFEITVIVIGVTALTVYYLAYEKQSNWPLYRFGLFTAGVLTAVISLAGPLANEAHSNFIIHMVIHLLLGMLSPLLIVVSKPLTLMLRSLPVKKARRLSVWVRRSRYVRLLHLPVTGACLNIGGLFLLYMTDLFHQMHSSLVLFILIHLHVFLAGYLFTHIILEVDFTARRYSFYHRATVLILALAGHKILSKMIYADPPEGISRTAGENGAMLMYYGGDVIDVILIILICYQWYRARQRTYTIQNNPSPV</sequence>
<evidence type="ECO:0000256" key="5">
    <source>
        <dbReference type="ARBA" id="ARBA00023136"/>
    </source>
</evidence>
<comment type="caution">
    <text evidence="7">The sequence shown here is derived from an EMBL/GenBank/DDBJ whole genome shotgun (WGS) entry which is preliminary data.</text>
</comment>
<feature type="transmembrane region" description="Helical" evidence="6">
    <location>
        <begin position="151"/>
        <end position="173"/>
    </location>
</feature>
<dbReference type="OrthoDB" id="5024156at2"/>
<evidence type="ECO:0008006" key="9">
    <source>
        <dbReference type="Google" id="ProtNLM"/>
    </source>
</evidence>
<dbReference type="AlphaFoldDB" id="A0A0C2QZZ8"/>
<evidence type="ECO:0000256" key="1">
    <source>
        <dbReference type="ARBA" id="ARBA00004651"/>
    </source>
</evidence>
<gene>
    <name evidence="7" type="ORF">KP77_33410</name>
</gene>
<evidence type="ECO:0000256" key="6">
    <source>
        <dbReference type="SAM" id="Phobius"/>
    </source>
</evidence>
<keyword evidence="8" id="KW-1185">Reference proteome</keyword>
<evidence type="ECO:0000256" key="2">
    <source>
        <dbReference type="ARBA" id="ARBA00022475"/>
    </source>
</evidence>
<feature type="transmembrane region" description="Helical" evidence="6">
    <location>
        <begin position="226"/>
        <end position="245"/>
    </location>
</feature>
<comment type="subcellular location">
    <subcellularLocation>
        <location evidence="1">Cell membrane</location>
        <topology evidence="1">Multi-pass membrane protein</topology>
    </subcellularLocation>
</comment>
<dbReference type="STRING" id="135826.KP77_33410"/>
<proteinExistence type="predicted"/>
<feature type="transmembrane region" description="Helical" evidence="6">
    <location>
        <begin position="12"/>
        <end position="31"/>
    </location>
</feature>
<dbReference type="InterPro" id="IPR019108">
    <property type="entry name" value="Caa3_assmbl_CtaG-rel"/>
</dbReference>
<keyword evidence="2" id="KW-1003">Cell membrane</keyword>